<dbReference type="EMBL" id="JMSN01000017">
    <property type="protein sequence ID" value="KDN51311.1"/>
    <property type="molecule type" value="Genomic_DNA"/>
</dbReference>
<feature type="chain" id="PRO_5001628878" description="Yeast cell wall synthesis Kre9/Knh1-like N-terminal domain-containing protein" evidence="3">
    <location>
        <begin position="23"/>
        <end position="217"/>
    </location>
</feature>
<evidence type="ECO:0000259" key="4">
    <source>
        <dbReference type="Pfam" id="PF10342"/>
    </source>
</evidence>
<name>A0A066WC52_TILAU</name>
<dbReference type="InterPro" id="IPR045328">
    <property type="entry name" value="Kre9/Knh1"/>
</dbReference>
<dbReference type="InterPro" id="IPR018466">
    <property type="entry name" value="Kre9/Knh1-like_N"/>
</dbReference>
<protein>
    <recommendedName>
        <fullName evidence="4">Yeast cell wall synthesis Kre9/Knh1-like N-terminal domain-containing protein</fullName>
    </recommendedName>
</protein>
<evidence type="ECO:0000313" key="5">
    <source>
        <dbReference type="EMBL" id="KDN51311.1"/>
    </source>
</evidence>
<dbReference type="GO" id="GO:0042546">
    <property type="term" value="P:cell wall biogenesis"/>
    <property type="evidence" value="ECO:0007669"/>
    <property type="project" value="InterPro"/>
</dbReference>
<dbReference type="Pfam" id="PF10342">
    <property type="entry name" value="Kre9_KNH"/>
    <property type="match status" value="1"/>
</dbReference>
<dbReference type="OrthoDB" id="2432613at2759"/>
<dbReference type="InParanoid" id="A0A066WC52"/>
<dbReference type="OMA" id="WGRVNIY"/>
<sequence length="217" mass="22170">MLLKNIAALFFTAAAVSQPVLSTIIVTQPVASTNGKGGQKLSIEWNDDGKSPKLSSDWGRINIFLATGSQNVQFKLEQLATNLAPGLTSFRPTISKNAGPNAIKEYFLRFEGTKLQANGIPPMAFSARFTLTGMSGSFNSTIMSANNGATDPVTALVPTLTSSSLSTARSTPTTSASTGPSSNRSNSTSAAALAAPGVDALALGLSGAIAIAGAALF</sequence>
<comment type="caution">
    <text evidence="5">The sequence shown here is derived from an EMBL/GenBank/DDBJ whole genome shotgun (WGS) entry which is preliminary data.</text>
</comment>
<dbReference type="Proteomes" id="UP000027361">
    <property type="component" value="Unassembled WGS sequence"/>
</dbReference>
<feature type="signal peptide" evidence="3">
    <location>
        <begin position="1"/>
        <end position="22"/>
    </location>
</feature>
<evidence type="ECO:0000256" key="1">
    <source>
        <dbReference type="ARBA" id="ARBA00022729"/>
    </source>
</evidence>
<reference evidence="5 6" key="1">
    <citation type="submission" date="2014-05" db="EMBL/GenBank/DDBJ databases">
        <title>Draft genome sequence of a rare smut relative, Tilletiaria anomala UBC 951.</title>
        <authorList>
            <consortium name="DOE Joint Genome Institute"/>
            <person name="Toome M."/>
            <person name="Kuo A."/>
            <person name="Henrissat B."/>
            <person name="Lipzen A."/>
            <person name="Tritt A."/>
            <person name="Yoshinaga Y."/>
            <person name="Zane M."/>
            <person name="Barry K."/>
            <person name="Grigoriev I.V."/>
            <person name="Spatafora J.W."/>
            <person name="Aimea M.C."/>
        </authorList>
    </citation>
    <scope>NUCLEOTIDE SEQUENCE [LARGE SCALE GENOMIC DNA]</scope>
    <source>
        <strain evidence="5 6">UBC 951</strain>
    </source>
</reference>
<keyword evidence="6" id="KW-1185">Reference proteome</keyword>
<dbReference type="GO" id="GO:0006078">
    <property type="term" value="P:(1-&gt;6)-beta-D-glucan biosynthetic process"/>
    <property type="evidence" value="ECO:0007669"/>
    <property type="project" value="InterPro"/>
</dbReference>
<dbReference type="GeneID" id="25262343"/>
<accession>A0A066WC52</accession>
<evidence type="ECO:0000313" key="6">
    <source>
        <dbReference type="Proteomes" id="UP000027361"/>
    </source>
</evidence>
<gene>
    <name evidence="5" type="ORF">K437DRAFT_221710</name>
</gene>
<dbReference type="PANTHER" id="PTHR28154:SF1">
    <property type="entry name" value="CELL WALL SYNTHESIS PROTEIN KNH1-RELATED"/>
    <property type="match status" value="1"/>
</dbReference>
<proteinExistence type="predicted"/>
<organism evidence="5 6">
    <name type="scientific">Tilletiaria anomala (strain ATCC 24038 / CBS 436.72 / UBC 951)</name>
    <dbReference type="NCBI Taxonomy" id="1037660"/>
    <lineage>
        <taxon>Eukaryota</taxon>
        <taxon>Fungi</taxon>
        <taxon>Dikarya</taxon>
        <taxon>Basidiomycota</taxon>
        <taxon>Ustilaginomycotina</taxon>
        <taxon>Exobasidiomycetes</taxon>
        <taxon>Georgefischeriales</taxon>
        <taxon>Tilletiariaceae</taxon>
        <taxon>Tilletiaria</taxon>
    </lineage>
</organism>
<evidence type="ECO:0000256" key="3">
    <source>
        <dbReference type="SAM" id="SignalP"/>
    </source>
</evidence>
<dbReference type="HOGENOM" id="CLU_078855_2_1_1"/>
<evidence type="ECO:0000256" key="2">
    <source>
        <dbReference type="SAM" id="MobiDB-lite"/>
    </source>
</evidence>
<feature type="domain" description="Yeast cell wall synthesis Kre9/Knh1-like N-terminal" evidence="4">
    <location>
        <begin position="29"/>
        <end position="131"/>
    </location>
</feature>
<keyword evidence="1 3" id="KW-0732">Signal</keyword>
<dbReference type="STRING" id="1037660.A0A066WC52"/>
<dbReference type="AlphaFoldDB" id="A0A066WC52"/>
<dbReference type="PANTHER" id="PTHR28154">
    <property type="entry name" value="CELL WALL SYNTHESIS PROTEIN KNH1-RELATED"/>
    <property type="match status" value="1"/>
</dbReference>
<feature type="region of interest" description="Disordered" evidence="2">
    <location>
        <begin position="164"/>
        <end position="188"/>
    </location>
</feature>
<dbReference type="RefSeq" id="XP_013244647.1">
    <property type="nucleotide sequence ID" value="XM_013389193.1"/>
</dbReference>